<dbReference type="OrthoDB" id="76498at2759"/>
<dbReference type="GO" id="GO:0005634">
    <property type="term" value="C:nucleus"/>
    <property type="evidence" value="ECO:0007669"/>
    <property type="project" value="TreeGrafter"/>
</dbReference>
<dbReference type="PANTHER" id="PTHR19303:SF73">
    <property type="entry name" value="PROTEIN PDC2"/>
    <property type="match status" value="1"/>
</dbReference>
<sequence>GKKQNKLRITVVLATNVDGSYKVPLLFVGVSKKPRCFIKTSTADLGVEYASTKKGWMTSEYVLLILDNASSHAVINNLTNVSIKFLPPNTNAILQPIDSGIIRSFKAQLKNLKDAAIVDRLMIYGTSQNWKSEKLMKTNRRILSKQRSRRVMLGTTLP</sequence>
<dbReference type="PANTHER" id="PTHR19303">
    <property type="entry name" value="TRANSPOSON"/>
    <property type="match status" value="1"/>
</dbReference>
<comment type="caution">
    <text evidence="2">The sequence shown here is derived from an EMBL/GenBank/DDBJ whole genome shotgun (WGS) entry which is preliminary data.</text>
</comment>
<dbReference type="Pfam" id="PF03184">
    <property type="entry name" value="DDE_1"/>
    <property type="match status" value="1"/>
</dbReference>
<name>A0A1V9YQX9_9STRA</name>
<feature type="non-terminal residue" evidence="2">
    <location>
        <position position="158"/>
    </location>
</feature>
<dbReference type="InterPro" id="IPR050863">
    <property type="entry name" value="CenT-Element_Derived"/>
</dbReference>
<dbReference type="EMBL" id="JNBS01003335">
    <property type="protein sequence ID" value="OQR88199.1"/>
    <property type="molecule type" value="Genomic_DNA"/>
</dbReference>
<gene>
    <name evidence="2" type="ORF">THRCLA_22899</name>
</gene>
<dbReference type="STRING" id="74557.A0A1V9YQX9"/>
<keyword evidence="3" id="KW-1185">Reference proteome</keyword>
<dbReference type="Proteomes" id="UP000243217">
    <property type="component" value="Unassembled WGS sequence"/>
</dbReference>
<organism evidence="2 3">
    <name type="scientific">Thraustotheca clavata</name>
    <dbReference type="NCBI Taxonomy" id="74557"/>
    <lineage>
        <taxon>Eukaryota</taxon>
        <taxon>Sar</taxon>
        <taxon>Stramenopiles</taxon>
        <taxon>Oomycota</taxon>
        <taxon>Saprolegniomycetes</taxon>
        <taxon>Saprolegniales</taxon>
        <taxon>Achlyaceae</taxon>
        <taxon>Thraustotheca</taxon>
    </lineage>
</organism>
<evidence type="ECO:0000313" key="3">
    <source>
        <dbReference type="Proteomes" id="UP000243217"/>
    </source>
</evidence>
<dbReference type="GO" id="GO:0003677">
    <property type="term" value="F:DNA binding"/>
    <property type="evidence" value="ECO:0007669"/>
    <property type="project" value="TreeGrafter"/>
</dbReference>
<feature type="non-terminal residue" evidence="2">
    <location>
        <position position="1"/>
    </location>
</feature>
<feature type="domain" description="DDE-1" evidence="1">
    <location>
        <begin position="60"/>
        <end position="110"/>
    </location>
</feature>
<proteinExistence type="predicted"/>
<evidence type="ECO:0000313" key="2">
    <source>
        <dbReference type="EMBL" id="OQR88199.1"/>
    </source>
</evidence>
<dbReference type="InterPro" id="IPR004875">
    <property type="entry name" value="DDE_SF_endonuclease_dom"/>
</dbReference>
<protein>
    <submittedName>
        <fullName evidence="2">Major centromere autoantigen B</fullName>
    </submittedName>
</protein>
<evidence type="ECO:0000259" key="1">
    <source>
        <dbReference type="Pfam" id="PF03184"/>
    </source>
</evidence>
<accession>A0A1V9YQX9</accession>
<reference evidence="2 3" key="1">
    <citation type="journal article" date="2014" name="Genome Biol. Evol.">
        <title>The secreted proteins of Achlya hypogyna and Thraustotheca clavata identify the ancestral oomycete secretome and reveal gene acquisitions by horizontal gene transfer.</title>
        <authorList>
            <person name="Misner I."/>
            <person name="Blouin N."/>
            <person name="Leonard G."/>
            <person name="Richards T.A."/>
            <person name="Lane C.E."/>
        </authorList>
    </citation>
    <scope>NUCLEOTIDE SEQUENCE [LARGE SCALE GENOMIC DNA]</scope>
    <source>
        <strain evidence="2 3">ATCC 34112</strain>
    </source>
</reference>
<dbReference type="AlphaFoldDB" id="A0A1V9YQX9"/>